<proteinExistence type="predicted"/>
<protein>
    <submittedName>
        <fullName evidence="1">Uncharacterized protein</fullName>
    </submittedName>
</protein>
<comment type="caution">
    <text evidence="1">The sequence shown here is derived from an EMBL/GenBank/DDBJ whole genome shotgun (WGS) entry which is preliminary data.</text>
</comment>
<dbReference type="Proteomes" id="UP000828048">
    <property type="component" value="Chromosome 6"/>
</dbReference>
<evidence type="ECO:0000313" key="2">
    <source>
        <dbReference type="Proteomes" id="UP000828048"/>
    </source>
</evidence>
<organism evidence="1 2">
    <name type="scientific">Vaccinium darrowii</name>
    <dbReference type="NCBI Taxonomy" id="229202"/>
    <lineage>
        <taxon>Eukaryota</taxon>
        <taxon>Viridiplantae</taxon>
        <taxon>Streptophyta</taxon>
        <taxon>Embryophyta</taxon>
        <taxon>Tracheophyta</taxon>
        <taxon>Spermatophyta</taxon>
        <taxon>Magnoliopsida</taxon>
        <taxon>eudicotyledons</taxon>
        <taxon>Gunneridae</taxon>
        <taxon>Pentapetalae</taxon>
        <taxon>asterids</taxon>
        <taxon>Ericales</taxon>
        <taxon>Ericaceae</taxon>
        <taxon>Vaccinioideae</taxon>
        <taxon>Vaccinieae</taxon>
        <taxon>Vaccinium</taxon>
    </lineage>
</organism>
<sequence>MMLHSHSVLRSSFQCSIISRDTYDLSVFCTAAGLASPHIASSVFSLGTAAVLPFYTLIVLASKAELKAGYKDS</sequence>
<dbReference type="EMBL" id="CM037156">
    <property type="protein sequence ID" value="KAH7838884.1"/>
    <property type="molecule type" value="Genomic_DNA"/>
</dbReference>
<reference evidence="1 2" key="1">
    <citation type="journal article" date="2021" name="Hortic Res">
        <title>High-quality reference genome and annotation aids understanding of berry development for evergreen blueberry (Vaccinium darrowii).</title>
        <authorList>
            <person name="Yu J."/>
            <person name="Hulse-Kemp A.M."/>
            <person name="Babiker E."/>
            <person name="Staton M."/>
        </authorList>
    </citation>
    <scope>NUCLEOTIDE SEQUENCE [LARGE SCALE GENOMIC DNA]</scope>
    <source>
        <strain evidence="2">cv. NJ 8807/NJ 8810</strain>
        <tissue evidence="1">Young leaf</tissue>
    </source>
</reference>
<gene>
    <name evidence="1" type="ORF">Vadar_032245</name>
</gene>
<evidence type="ECO:0000313" key="1">
    <source>
        <dbReference type="EMBL" id="KAH7838884.1"/>
    </source>
</evidence>
<keyword evidence="2" id="KW-1185">Reference proteome</keyword>
<accession>A0ACB7XE17</accession>
<name>A0ACB7XE17_9ERIC</name>